<evidence type="ECO:0000313" key="2">
    <source>
        <dbReference type="Proteomes" id="UP000024635"/>
    </source>
</evidence>
<dbReference type="EMBL" id="JARK01001373">
    <property type="protein sequence ID" value="EYC15379.1"/>
    <property type="molecule type" value="Genomic_DNA"/>
</dbReference>
<accession>A0A016UJ21</accession>
<protein>
    <submittedName>
        <fullName evidence="1">Uncharacterized protein</fullName>
    </submittedName>
</protein>
<organism evidence="1 2">
    <name type="scientific">Ancylostoma ceylanicum</name>
    <dbReference type="NCBI Taxonomy" id="53326"/>
    <lineage>
        <taxon>Eukaryota</taxon>
        <taxon>Metazoa</taxon>
        <taxon>Ecdysozoa</taxon>
        <taxon>Nematoda</taxon>
        <taxon>Chromadorea</taxon>
        <taxon>Rhabditida</taxon>
        <taxon>Rhabditina</taxon>
        <taxon>Rhabditomorpha</taxon>
        <taxon>Strongyloidea</taxon>
        <taxon>Ancylostomatidae</taxon>
        <taxon>Ancylostomatinae</taxon>
        <taxon>Ancylostoma</taxon>
    </lineage>
</organism>
<dbReference type="Proteomes" id="UP000024635">
    <property type="component" value="Unassembled WGS sequence"/>
</dbReference>
<evidence type="ECO:0000313" key="1">
    <source>
        <dbReference type="EMBL" id="EYC15379.1"/>
    </source>
</evidence>
<proteinExistence type="predicted"/>
<gene>
    <name evidence="1" type="primary">Acey_s0037.g3488</name>
    <name evidence="1" type="ORF">Y032_0037g3488</name>
</gene>
<comment type="caution">
    <text evidence="1">The sequence shown here is derived from an EMBL/GenBank/DDBJ whole genome shotgun (WGS) entry which is preliminary data.</text>
</comment>
<sequence length="70" mass="7369">MEGGNAPGLFEKRSSLGYLIGSAPGLFEKRSSVGCLIGSEDPIGFIQGLSALFCKTNMPNISLYSNVTLN</sequence>
<dbReference type="AlphaFoldDB" id="A0A016UJ21"/>
<reference evidence="2" key="1">
    <citation type="journal article" date="2015" name="Nat. Genet.">
        <title>The genome and transcriptome of the zoonotic hookworm Ancylostoma ceylanicum identify infection-specific gene families.</title>
        <authorList>
            <person name="Schwarz E.M."/>
            <person name="Hu Y."/>
            <person name="Antoshechkin I."/>
            <person name="Miller M.M."/>
            <person name="Sternberg P.W."/>
            <person name="Aroian R.V."/>
        </authorList>
    </citation>
    <scope>NUCLEOTIDE SEQUENCE</scope>
    <source>
        <strain evidence="2">HY135</strain>
    </source>
</reference>
<name>A0A016UJ21_9BILA</name>
<keyword evidence="2" id="KW-1185">Reference proteome</keyword>